<keyword evidence="2" id="KW-0805">Transcription regulation</keyword>
<name>A0A398CHM7_9BACL</name>
<dbReference type="InterPro" id="IPR005119">
    <property type="entry name" value="LysR_subst-bd"/>
</dbReference>
<dbReference type="InterPro" id="IPR036390">
    <property type="entry name" value="WH_DNA-bd_sf"/>
</dbReference>
<dbReference type="SUPFAM" id="SSF46785">
    <property type="entry name" value="Winged helix' DNA-binding domain"/>
    <property type="match status" value="1"/>
</dbReference>
<comment type="caution">
    <text evidence="6">The sequence shown here is derived from an EMBL/GenBank/DDBJ whole genome shotgun (WGS) entry which is preliminary data.</text>
</comment>
<evidence type="ECO:0000259" key="5">
    <source>
        <dbReference type="PROSITE" id="PS50931"/>
    </source>
</evidence>
<protein>
    <submittedName>
        <fullName evidence="6">LysR family transcriptional regulator</fullName>
    </submittedName>
</protein>
<dbReference type="PRINTS" id="PR00039">
    <property type="entry name" value="HTHLYSR"/>
</dbReference>
<keyword evidence="3" id="KW-0238">DNA-binding</keyword>
<dbReference type="Gene3D" id="3.40.190.290">
    <property type="match status" value="1"/>
</dbReference>
<evidence type="ECO:0000313" key="7">
    <source>
        <dbReference type="Proteomes" id="UP000266340"/>
    </source>
</evidence>
<evidence type="ECO:0000313" key="6">
    <source>
        <dbReference type="EMBL" id="RIE02283.1"/>
    </source>
</evidence>
<dbReference type="SUPFAM" id="SSF53850">
    <property type="entry name" value="Periplasmic binding protein-like II"/>
    <property type="match status" value="1"/>
</dbReference>
<dbReference type="Pfam" id="PF00126">
    <property type="entry name" value="HTH_1"/>
    <property type="match status" value="1"/>
</dbReference>
<comment type="similarity">
    <text evidence="1">Belongs to the LysR transcriptional regulatory family.</text>
</comment>
<gene>
    <name evidence="6" type="ORF">D3H35_16285</name>
</gene>
<dbReference type="InterPro" id="IPR036388">
    <property type="entry name" value="WH-like_DNA-bd_sf"/>
</dbReference>
<dbReference type="GO" id="GO:0000976">
    <property type="term" value="F:transcription cis-regulatory region binding"/>
    <property type="evidence" value="ECO:0007669"/>
    <property type="project" value="TreeGrafter"/>
</dbReference>
<dbReference type="OrthoDB" id="9803735at2"/>
<evidence type="ECO:0000256" key="4">
    <source>
        <dbReference type="ARBA" id="ARBA00023163"/>
    </source>
</evidence>
<dbReference type="Pfam" id="PF03466">
    <property type="entry name" value="LysR_substrate"/>
    <property type="match status" value="1"/>
</dbReference>
<organism evidence="6 7">
    <name type="scientific">Cohnella faecalis</name>
    <dbReference type="NCBI Taxonomy" id="2315694"/>
    <lineage>
        <taxon>Bacteria</taxon>
        <taxon>Bacillati</taxon>
        <taxon>Bacillota</taxon>
        <taxon>Bacilli</taxon>
        <taxon>Bacillales</taxon>
        <taxon>Paenibacillaceae</taxon>
        <taxon>Cohnella</taxon>
    </lineage>
</organism>
<accession>A0A398CHM7</accession>
<keyword evidence="4" id="KW-0804">Transcription</keyword>
<dbReference type="PANTHER" id="PTHR30126:SF40">
    <property type="entry name" value="HTH-TYPE TRANSCRIPTIONAL REGULATOR GLTR"/>
    <property type="match status" value="1"/>
</dbReference>
<keyword evidence="7" id="KW-1185">Reference proteome</keyword>
<reference evidence="6 7" key="1">
    <citation type="submission" date="2018-09" db="EMBL/GenBank/DDBJ databases">
        <title>Cohnella cavernae sp. nov., isolated from a karst cave.</title>
        <authorList>
            <person name="Zhu H."/>
        </authorList>
    </citation>
    <scope>NUCLEOTIDE SEQUENCE [LARGE SCALE GENOMIC DNA]</scope>
    <source>
        <strain evidence="6 7">K2E09-144</strain>
    </source>
</reference>
<dbReference type="CDD" id="cd05466">
    <property type="entry name" value="PBP2_LTTR_substrate"/>
    <property type="match status" value="1"/>
</dbReference>
<evidence type="ECO:0000256" key="1">
    <source>
        <dbReference type="ARBA" id="ARBA00009437"/>
    </source>
</evidence>
<dbReference type="GO" id="GO:0003700">
    <property type="term" value="F:DNA-binding transcription factor activity"/>
    <property type="evidence" value="ECO:0007669"/>
    <property type="project" value="InterPro"/>
</dbReference>
<dbReference type="InterPro" id="IPR000847">
    <property type="entry name" value="LysR_HTH_N"/>
</dbReference>
<evidence type="ECO:0000256" key="3">
    <source>
        <dbReference type="ARBA" id="ARBA00023125"/>
    </source>
</evidence>
<dbReference type="PROSITE" id="PS50931">
    <property type="entry name" value="HTH_LYSR"/>
    <property type="match status" value="1"/>
</dbReference>
<dbReference type="Gene3D" id="1.10.10.10">
    <property type="entry name" value="Winged helix-like DNA-binding domain superfamily/Winged helix DNA-binding domain"/>
    <property type="match status" value="1"/>
</dbReference>
<sequence length="299" mass="33023">MRIEQLQYLLVVAETGSISIAAEKMHVSQPNISHAIVTLEREIGVSLFNRTRAGTFPTEAGKTIIAKAQDILSKLEDLKETAKVHSTLLEDRLSIGAISGVCTSILPRALSNFAAKYPYVEMEVVEEHSGGIEERLLSGKLDLGLMGVTNSGGYSHKHLVAEHFLSCKVMACVGAKSPLADKKSLSFTEILQHPIIGVSEHMSELLNRYGKPRELFHSKGTEAVKCVAAEGMAICFYMDVALKNDPYVTTGQIVPIPIKEDPVVQLYWVHDKKRLTAASEAFVKEVMQQVEYFRRIKVI</sequence>
<dbReference type="RefSeq" id="WP_119150325.1">
    <property type="nucleotide sequence ID" value="NZ_JBHSOV010000001.1"/>
</dbReference>
<proteinExistence type="inferred from homology"/>
<dbReference type="PANTHER" id="PTHR30126">
    <property type="entry name" value="HTH-TYPE TRANSCRIPTIONAL REGULATOR"/>
    <property type="match status" value="1"/>
</dbReference>
<dbReference type="Proteomes" id="UP000266340">
    <property type="component" value="Unassembled WGS sequence"/>
</dbReference>
<dbReference type="FunFam" id="1.10.10.10:FF:000001">
    <property type="entry name" value="LysR family transcriptional regulator"/>
    <property type="match status" value="1"/>
</dbReference>
<dbReference type="AlphaFoldDB" id="A0A398CHM7"/>
<dbReference type="EMBL" id="QXJM01000039">
    <property type="protein sequence ID" value="RIE02283.1"/>
    <property type="molecule type" value="Genomic_DNA"/>
</dbReference>
<feature type="domain" description="HTH lysR-type" evidence="5">
    <location>
        <begin position="1"/>
        <end position="58"/>
    </location>
</feature>
<evidence type="ECO:0000256" key="2">
    <source>
        <dbReference type="ARBA" id="ARBA00023015"/>
    </source>
</evidence>